<dbReference type="Pfam" id="PF14223">
    <property type="entry name" value="Retrotran_gag_2"/>
    <property type="match status" value="1"/>
</dbReference>
<evidence type="ECO:0000313" key="3">
    <source>
        <dbReference type="Proteomes" id="UP001318860"/>
    </source>
</evidence>
<accession>A0ABR0WAD5</accession>
<name>A0ABR0WAD5_REHGL</name>
<proteinExistence type="predicted"/>
<evidence type="ECO:0000313" key="2">
    <source>
        <dbReference type="EMBL" id="KAK6144591.1"/>
    </source>
</evidence>
<organism evidence="2 3">
    <name type="scientific">Rehmannia glutinosa</name>
    <name type="common">Chinese foxglove</name>
    <dbReference type="NCBI Taxonomy" id="99300"/>
    <lineage>
        <taxon>Eukaryota</taxon>
        <taxon>Viridiplantae</taxon>
        <taxon>Streptophyta</taxon>
        <taxon>Embryophyta</taxon>
        <taxon>Tracheophyta</taxon>
        <taxon>Spermatophyta</taxon>
        <taxon>Magnoliopsida</taxon>
        <taxon>eudicotyledons</taxon>
        <taxon>Gunneridae</taxon>
        <taxon>Pentapetalae</taxon>
        <taxon>asterids</taxon>
        <taxon>lamiids</taxon>
        <taxon>Lamiales</taxon>
        <taxon>Orobanchaceae</taxon>
        <taxon>Rehmannieae</taxon>
        <taxon>Rehmannia</taxon>
    </lineage>
</organism>
<keyword evidence="3" id="KW-1185">Reference proteome</keyword>
<dbReference type="PANTHER" id="PTHR47481">
    <property type="match status" value="1"/>
</dbReference>
<evidence type="ECO:0000256" key="1">
    <source>
        <dbReference type="SAM" id="MobiDB-lite"/>
    </source>
</evidence>
<dbReference type="EMBL" id="JABTTQ020000012">
    <property type="protein sequence ID" value="KAK6144591.1"/>
    <property type="molecule type" value="Genomic_DNA"/>
</dbReference>
<reference evidence="2 3" key="1">
    <citation type="journal article" date="2021" name="Comput. Struct. Biotechnol. J.">
        <title>De novo genome assembly of the potent medicinal plant Rehmannia glutinosa using nanopore technology.</title>
        <authorList>
            <person name="Ma L."/>
            <person name="Dong C."/>
            <person name="Song C."/>
            <person name="Wang X."/>
            <person name="Zheng X."/>
            <person name="Niu Y."/>
            <person name="Chen S."/>
            <person name="Feng W."/>
        </authorList>
    </citation>
    <scope>NUCLEOTIDE SEQUENCE [LARGE SCALE GENOMIC DNA]</scope>
    <source>
        <strain evidence="2">DH-2019</strain>
    </source>
</reference>
<sequence>MSWLLSSSSESILVGTVGLESSKVIWEALNIAFASQNGAKVMQHKLQLQTLKKGNMPMSEYLNKIKSLCDLLTSVGHGIDESDQVLHVLSGLGAEYNHVIVSVTSRLEPCSLREAHAILLSYENRLELSDGISTAGEIFSVNLTTQGPSSTFRRGGGNQNHRGRGFYANQFQGNRGRGA</sequence>
<feature type="region of interest" description="Disordered" evidence="1">
    <location>
        <begin position="149"/>
        <end position="179"/>
    </location>
</feature>
<dbReference type="Proteomes" id="UP001318860">
    <property type="component" value="Unassembled WGS sequence"/>
</dbReference>
<dbReference type="PANTHER" id="PTHR47481:SF31">
    <property type="entry name" value="OS01G0873500 PROTEIN"/>
    <property type="match status" value="1"/>
</dbReference>
<gene>
    <name evidence="2" type="ORF">DH2020_021411</name>
</gene>
<protein>
    <submittedName>
        <fullName evidence="2">Uncharacterized protein</fullName>
    </submittedName>
</protein>
<comment type="caution">
    <text evidence="2">The sequence shown here is derived from an EMBL/GenBank/DDBJ whole genome shotgun (WGS) entry which is preliminary data.</text>
</comment>